<dbReference type="Pfam" id="PF12363">
    <property type="entry name" value="Phage_TAC_12"/>
    <property type="match status" value="1"/>
</dbReference>
<proteinExistence type="predicted"/>
<protein>
    <recommendedName>
        <fullName evidence="3">Phage protein</fullName>
    </recommendedName>
</protein>
<dbReference type="OrthoDB" id="2318064at2"/>
<reference evidence="1 2" key="1">
    <citation type="journal article" date="2015" name="Genome Announc.">
        <title>Expanding the biotechnology potential of lactobacilli through comparative genomics of 213 strains and associated genera.</title>
        <authorList>
            <person name="Sun Z."/>
            <person name="Harris H.M."/>
            <person name="McCann A."/>
            <person name="Guo C."/>
            <person name="Argimon S."/>
            <person name="Zhang W."/>
            <person name="Yang X."/>
            <person name="Jeffery I.B."/>
            <person name="Cooney J.C."/>
            <person name="Kagawa T.F."/>
            <person name="Liu W."/>
            <person name="Song Y."/>
            <person name="Salvetti E."/>
            <person name="Wrobel A."/>
            <person name="Rasinkangas P."/>
            <person name="Parkhill J."/>
            <person name="Rea M.C."/>
            <person name="O'Sullivan O."/>
            <person name="Ritari J."/>
            <person name="Douillard F.P."/>
            <person name="Paul Ross R."/>
            <person name="Yang R."/>
            <person name="Briner A.E."/>
            <person name="Felis G.E."/>
            <person name="de Vos W.M."/>
            <person name="Barrangou R."/>
            <person name="Klaenhammer T.R."/>
            <person name="Caufield P.W."/>
            <person name="Cui Y."/>
            <person name="Zhang H."/>
            <person name="O'Toole P.W."/>
        </authorList>
    </citation>
    <scope>NUCLEOTIDE SEQUENCE [LARGE SCALE GENOMIC DNA]</scope>
    <source>
        <strain evidence="1 2">DSM 13145</strain>
    </source>
</reference>
<dbReference type="RefSeq" id="WP_057751272.1">
    <property type="nucleotide sequence ID" value="NZ_AZER01000016.1"/>
</dbReference>
<evidence type="ECO:0000313" key="1">
    <source>
        <dbReference type="EMBL" id="KRL27320.1"/>
    </source>
</evidence>
<gene>
    <name evidence="1" type="ORF">FD27_GL001074</name>
</gene>
<evidence type="ECO:0000313" key="2">
    <source>
        <dbReference type="Proteomes" id="UP000051445"/>
    </source>
</evidence>
<dbReference type="EMBL" id="AZER01000016">
    <property type="protein sequence ID" value="KRL27320.1"/>
    <property type="molecule type" value="Genomic_DNA"/>
</dbReference>
<keyword evidence="2" id="KW-1185">Reference proteome</keyword>
<accession>A0A0R1PFS4</accession>
<dbReference type="STRING" id="1423746.FD27_GL001074"/>
<dbReference type="Proteomes" id="UP000051445">
    <property type="component" value="Unassembled WGS sequence"/>
</dbReference>
<sequence length="165" mass="18793">MDELEINGKTYPIKFNHRFYDRVVEDFAKKHKDSNVDGFNNLINGLIMEDPDAVVRAYRFACQTKSLPSANDVANALDEQGIFDSDDIFNDVYKEIKSSGFLALKIRHLLTSLKQIWKESEVALQVVKENTTKGHQKEIQQATTEVAINEQAYELAKKQLAELGK</sequence>
<comment type="caution">
    <text evidence="1">The sequence shown here is derived from an EMBL/GenBank/DDBJ whole genome shotgun (WGS) entry which is preliminary data.</text>
</comment>
<dbReference type="AlphaFoldDB" id="A0A0R1PFS4"/>
<evidence type="ECO:0008006" key="3">
    <source>
        <dbReference type="Google" id="ProtNLM"/>
    </source>
</evidence>
<dbReference type="InterPro" id="IPR024410">
    <property type="entry name" value="Phage_TAC_12"/>
</dbReference>
<organism evidence="1 2">
    <name type="scientific">Limosilactobacillus frumenti DSM 13145</name>
    <dbReference type="NCBI Taxonomy" id="1423746"/>
    <lineage>
        <taxon>Bacteria</taxon>
        <taxon>Bacillati</taxon>
        <taxon>Bacillota</taxon>
        <taxon>Bacilli</taxon>
        <taxon>Lactobacillales</taxon>
        <taxon>Lactobacillaceae</taxon>
        <taxon>Limosilactobacillus</taxon>
    </lineage>
</organism>
<dbReference type="PATRIC" id="fig|1423746.3.peg.1089"/>
<name>A0A0R1PFS4_9LACO</name>